<reference evidence="4" key="1">
    <citation type="journal article" date="2023" name="Commun. Biol.">
        <title>Genome analysis of Parmales, the sister group of diatoms, reveals the evolutionary specialization of diatoms from phago-mixotrophs to photoautotrophs.</title>
        <authorList>
            <person name="Ban H."/>
            <person name="Sato S."/>
            <person name="Yoshikawa S."/>
            <person name="Yamada K."/>
            <person name="Nakamura Y."/>
            <person name="Ichinomiya M."/>
            <person name="Sato N."/>
            <person name="Blanc-Mathieu R."/>
            <person name="Endo H."/>
            <person name="Kuwata A."/>
            <person name="Ogata H."/>
        </authorList>
    </citation>
    <scope>NUCLEOTIDE SEQUENCE [LARGE SCALE GENOMIC DNA]</scope>
</reference>
<evidence type="ECO:0000313" key="3">
    <source>
        <dbReference type="EMBL" id="GMH95152.1"/>
    </source>
</evidence>
<proteinExistence type="predicted"/>
<accession>A0A9W7BWS7</accession>
<dbReference type="SMART" id="SM00312">
    <property type="entry name" value="PX"/>
    <property type="match status" value="1"/>
</dbReference>
<dbReference type="PROSITE" id="PS50195">
    <property type="entry name" value="PX"/>
    <property type="match status" value="1"/>
</dbReference>
<gene>
    <name evidence="3" type="ORF">TL16_g13089</name>
</gene>
<sequence length="448" mass="50062">MVELRIAVLDNRYSRQGGFNHVAYVINVICLDQASAKRFAAPTVLEVQRRFREFHSLHSRLTTANSLISSLPFPSRVTLTSTSVRTKRQEKLDSWLKLAYKMCLGNDECLSILYGFLSVSTSGITCTVLGFKELPVSTVAVNSDSDSVDKGGNNNAKTKVFYTVQVTDMDKNEFTIVHRFSEFYELFRKTKKFNNRRLTEGCEFPSRVLGTGGWPLLGLEGSRASAIQVDDEPAEGLNGADFLDEILQDHHEEHERMGLSKKKLFKKKGKGGEKTTTATPTDNGQPQTIHDHLEKLEREQEWLGAKELILEFDEMCICSGTSGETARVMLAIILQHSASTRFHELLLHGMEFLYKHTRQEGNIDLKEFSSLGGVAVLCYSLKKNIGQVNHVKNVLNLLHDVSIADSEFKGSLPPYANQTFRDCSLLLGSGGGQWDVHLGALKQIAEEI</sequence>
<dbReference type="Pfam" id="PF00787">
    <property type="entry name" value="PX"/>
    <property type="match status" value="1"/>
</dbReference>
<feature type="domain" description="PX" evidence="2">
    <location>
        <begin position="2"/>
        <end position="123"/>
    </location>
</feature>
<evidence type="ECO:0000313" key="4">
    <source>
        <dbReference type="Proteomes" id="UP001162640"/>
    </source>
</evidence>
<dbReference type="Proteomes" id="UP001162640">
    <property type="component" value="Unassembled WGS sequence"/>
</dbReference>
<dbReference type="GO" id="GO:0035091">
    <property type="term" value="F:phosphatidylinositol binding"/>
    <property type="evidence" value="ECO:0007669"/>
    <property type="project" value="InterPro"/>
</dbReference>
<dbReference type="PANTHER" id="PTHR22775:SF3">
    <property type="entry name" value="SORTING NEXIN-13"/>
    <property type="match status" value="1"/>
</dbReference>
<feature type="region of interest" description="Disordered" evidence="1">
    <location>
        <begin position="265"/>
        <end position="287"/>
    </location>
</feature>
<dbReference type="SUPFAM" id="SSF64268">
    <property type="entry name" value="PX domain"/>
    <property type="match status" value="2"/>
</dbReference>
<protein>
    <recommendedName>
        <fullName evidence="2">PX domain-containing protein</fullName>
    </recommendedName>
</protein>
<dbReference type="CDD" id="cd06093">
    <property type="entry name" value="PX_domain"/>
    <property type="match status" value="2"/>
</dbReference>
<evidence type="ECO:0000259" key="2">
    <source>
        <dbReference type="PROSITE" id="PS50195"/>
    </source>
</evidence>
<dbReference type="EMBL" id="BLQM01000590">
    <property type="protein sequence ID" value="GMH95152.1"/>
    <property type="molecule type" value="Genomic_DNA"/>
</dbReference>
<name>A0A9W7BWS7_9STRA</name>
<organism evidence="3 4">
    <name type="scientific">Triparma laevis f. inornata</name>
    <dbReference type="NCBI Taxonomy" id="1714386"/>
    <lineage>
        <taxon>Eukaryota</taxon>
        <taxon>Sar</taxon>
        <taxon>Stramenopiles</taxon>
        <taxon>Ochrophyta</taxon>
        <taxon>Bolidophyceae</taxon>
        <taxon>Parmales</taxon>
        <taxon>Triparmaceae</taxon>
        <taxon>Triparma</taxon>
    </lineage>
</organism>
<dbReference type="PANTHER" id="PTHR22775">
    <property type="entry name" value="SORTING NEXIN"/>
    <property type="match status" value="1"/>
</dbReference>
<comment type="caution">
    <text evidence="3">The sequence shown here is derived from an EMBL/GenBank/DDBJ whole genome shotgun (WGS) entry which is preliminary data.</text>
</comment>
<dbReference type="AlphaFoldDB" id="A0A9W7BWS7"/>
<dbReference type="InterPro" id="IPR036871">
    <property type="entry name" value="PX_dom_sf"/>
</dbReference>
<evidence type="ECO:0000256" key="1">
    <source>
        <dbReference type="SAM" id="MobiDB-lite"/>
    </source>
</evidence>
<dbReference type="Gene3D" id="3.30.1520.10">
    <property type="entry name" value="Phox-like domain"/>
    <property type="match status" value="2"/>
</dbReference>
<dbReference type="InterPro" id="IPR001683">
    <property type="entry name" value="PX_dom"/>
</dbReference>